<dbReference type="GO" id="GO:0000166">
    <property type="term" value="F:nucleotide binding"/>
    <property type="evidence" value="ECO:0007669"/>
    <property type="project" value="UniProtKB-KW"/>
</dbReference>
<gene>
    <name evidence="8" type="ORF">C6Y45_01295</name>
</gene>
<dbReference type="Pfam" id="PF01966">
    <property type="entry name" value="HD"/>
    <property type="match status" value="1"/>
</dbReference>
<keyword evidence="4 8" id="KW-0378">Hydrolase</keyword>
<keyword evidence="3" id="KW-0547">Nucleotide-binding</keyword>
<evidence type="ECO:0000256" key="5">
    <source>
        <dbReference type="ARBA" id="ARBA00023004"/>
    </source>
</evidence>
<dbReference type="InterPro" id="IPR003607">
    <property type="entry name" value="HD/PDEase_dom"/>
</dbReference>
<dbReference type="InterPro" id="IPR006675">
    <property type="entry name" value="HDIG_dom"/>
</dbReference>
<dbReference type="OrthoDB" id="9782134at2"/>
<evidence type="ECO:0000259" key="7">
    <source>
        <dbReference type="PROSITE" id="PS51831"/>
    </source>
</evidence>
<dbReference type="InterPro" id="IPR051094">
    <property type="entry name" value="Diverse_Catalytic_Enzymes"/>
</dbReference>
<dbReference type="CDD" id="cd00077">
    <property type="entry name" value="HDc"/>
    <property type="match status" value="1"/>
</dbReference>
<dbReference type="InterPro" id="IPR006674">
    <property type="entry name" value="HD_domain"/>
</dbReference>
<dbReference type="EC" id="3.6.1.41" evidence="1"/>
<keyword evidence="9" id="KW-1185">Reference proteome</keyword>
<dbReference type="NCBIfam" id="TIGR00277">
    <property type="entry name" value="HDIG"/>
    <property type="match status" value="1"/>
</dbReference>
<evidence type="ECO:0000313" key="9">
    <source>
        <dbReference type="Proteomes" id="UP000240509"/>
    </source>
</evidence>
<name>A0A2T4UAZ6_9BACI</name>
<reference evidence="8 9" key="1">
    <citation type="submission" date="2018-03" db="EMBL/GenBank/DDBJ databases">
        <title>Alkalicoccus saliphilus sp. nov., isolated from a mineral pool.</title>
        <authorList>
            <person name="Zhao B."/>
        </authorList>
    </citation>
    <scope>NUCLEOTIDE SEQUENCE [LARGE SCALE GENOMIC DNA]</scope>
    <source>
        <strain evidence="8 9">6AG</strain>
    </source>
</reference>
<evidence type="ECO:0000256" key="2">
    <source>
        <dbReference type="ARBA" id="ARBA00022723"/>
    </source>
</evidence>
<dbReference type="EMBL" id="PZJJ01000001">
    <property type="protein sequence ID" value="PTL40571.1"/>
    <property type="molecule type" value="Genomic_DNA"/>
</dbReference>
<accession>A0A2T4UAZ6</accession>
<evidence type="ECO:0000256" key="4">
    <source>
        <dbReference type="ARBA" id="ARBA00022801"/>
    </source>
</evidence>
<keyword evidence="2" id="KW-0479">Metal-binding</keyword>
<dbReference type="Proteomes" id="UP000240509">
    <property type="component" value="Unassembled WGS sequence"/>
</dbReference>
<evidence type="ECO:0000256" key="3">
    <source>
        <dbReference type="ARBA" id="ARBA00022741"/>
    </source>
</evidence>
<dbReference type="GO" id="GO:0046872">
    <property type="term" value="F:metal ion binding"/>
    <property type="evidence" value="ECO:0007669"/>
    <property type="project" value="UniProtKB-KW"/>
</dbReference>
<dbReference type="SUPFAM" id="SSF109604">
    <property type="entry name" value="HD-domain/PDEase-like"/>
    <property type="match status" value="1"/>
</dbReference>
<evidence type="ECO:0000256" key="6">
    <source>
        <dbReference type="ARBA" id="ARBA00049417"/>
    </source>
</evidence>
<dbReference type="GO" id="GO:0008803">
    <property type="term" value="F:bis(5'-nucleosyl)-tetraphosphatase (symmetrical) activity"/>
    <property type="evidence" value="ECO:0007669"/>
    <property type="project" value="UniProtKB-EC"/>
</dbReference>
<sequence length="190" mass="21704">MNETEAYEAVRHSLKPARYEHTRRVVQTAEELCRKYGGDTEKVRKAAILHDYAKYRPAEEMRKKVEEHPELPSRLNDYGDELLHAFVGALFVKEELGISDEDIIQMIAVHTTGRKNMTLEEKILFLADYIEPGRTFSGAEKAREAAASSLDEGCLTALSQTIEFLVSKRTAVYPDTFEAYNDFIQKRKDA</sequence>
<protein>
    <recommendedName>
        <fullName evidence="1">bis(5'-nucleosyl)-tetraphosphatase (symmetrical)</fullName>
        <ecNumber evidence="1">3.6.1.41</ecNumber>
    </recommendedName>
</protein>
<comment type="caution">
    <text evidence="8">The sequence shown here is derived from an EMBL/GenBank/DDBJ whole genome shotgun (WGS) entry which is preliminary data.</text>
</comment>
<dbReference type="PANTHER" id="PTHR35795:SF1">
    <property type="entry name" value="BIS(5'-NUCLEOSYL)-TETRAPHOSPHATASE, SYMMETRICAL"/>
    <property type="match status" value="1"/>
</dbReference>
<dbReference type="NCBIfam" id="TIGR00488">
    <property type="entry name" value="bis(5'-nucleosyl)-tetraphosphatase (symmetrical) YqeK"/>
    <property type="match status" value="1"/>
</dbReference>
<keyword evidence="5" id="KW-0408">Iron</keyword>
<dbReference type="Gene3D" id="1.10.3210.10">
    <property type="entry name" value="Hypothetical protein af1432"/>
    <property type="match status" value="1"/>
</dbReference>
<proteinExistence type="predicted"/>
<evidence type="ECO:0000256" key="1">
    <source>
        <dbReference type="ARBA" id="ARBA00012506"/>
    </source>
</evidence>
<feature type="domain" description="HD" evidence="7">
    <location>
        <begin position="18"/>
        <end position="133"/>
    </location>
</feature>
<dbReference type="InterPro" id="IPR005249">
    <property type="entry name" value="YqeK"/>
</dbReference>
<dbReference type="AlphaFoldDB" id="A0A2T4UAZ6"/>
<evidence type="ECO:0000313" key="8">
    <source>
        <dbReference type="EMBL" id="PTL40571.1"/>
    </source>
</evidence>
<organism evidence="8 9">
    <name type="scientific">Alkalicoccus saliphilus</name>
    <dbReference type="NCBI Taxonomy" id="200989"/>
    <lineage>
        <taxon>Bacteria</taxon>
        <taxon>Bacillati</taxon>
        <taxon>Bacillota</taxon>
        <taxon>Bacilli</taxon>
        <taxon>Bacillales</taxon>
        <taxon>Bacillaceae</taxon>
        <taxon>Alkalicoccus</taxon>
    </lineage>
</organism>
<dbReference type="SMART" id="SM00471">
    <property type="entry name" value="HDc"/>
    <property type="match status" value="1"/>
</dbReference>
<comment type="catalytic activity">
    <reaction evidence="6">
        <text>P(1),P(4)-bis(5'-adenosyl) tetraphosphate + H2O = 2 ADP + 2 H(+)</text>
        <dbReference type="Rhea" id="RHEA:24252"/>
        <dbReference type="ChEBI" id="CHEBI:15377"/>
        <dbReference type="ChEBI" id="CHEBI:15378"/>
        <dbReference type="ChEBI" id="CHEBI:58141"/>
        <dbReference type="ChEBI" id="CHEBI:456216"/>
        <dbReference type="EC" id="3.6.1.41"/>
    </reaction>
</comment>
<dbReference type="PANTHER" id="PTHR35795">
    <property type="entry name" value="SLR1885 PROTEIN"/>
    <property type="match status" value="1"/>
</dbReference>
<dbReference type="PROSITE" id="PS51831">
    <property type="entry name" value="HD"/>
    <property type="match status" value="1"/>
</dbReference>
<dbReference type="RefSeq" id="WP_107583187.1">
    <property type="nucleotide sequence ID" value="NZ_PZJJ01000001.1"/>
</dbReference>